<dbReference type="SUPFAM" id="SSF52266">
    <property type="entry name" value="SGNH hydrolase"/>
    <property type="match status" value="1"/>
</dbReference>
<sequence length="219" mass="24867">MLTVERQVIQGYSGFSGDLPVPSIADQIETHREFIESNPNEIHTRSTLYVVVESGNDYIYGGPTVTPELVAKNIYRTSKALFELPFSAKHFMYANIALDHLPFSMSLNATTRDLVRLSRQKHNRILKTLFRSNTELKAKVFDMNGFLEEELSSRRYVNAKNSCIQTSNVLNVIPKICKNPDKKVFWDLFHLTTTAHRRLAHAIIKDAASLSIGIDSFGY</sequence>
<keyword evidence="2" id="KW-1185">Reference proteome</keyword>
<reference evidence="1 2" key="1">
    <citation type="submission" date="2023-04" db="EMBL/GenBank/DDBJ databases">
        <title>Genome of Basidiobolus ranarum AG-B5.</title>
        <authorList>
            <person name="Stajich J.E."/>
            <person name="Carter-House D."/>
            <person name="Gryganskyi A."/>
        </authorList>
    </citation>
    <scope>NUCLEOTIDE SEQUENCE [LARGE SCALE GENOMIC DNA]</scope>
    <source>
        <strain evidence="1 2">AG-B5</strain>
    </source>
</reference>
<evidence type="ECO:0008006" key="3">
    <source>
        <dbReference type="Google" id="ProtNLM"/>
    </source>
</evidence>
<organism evidence="1 2">
    <name type="scientific">Basidiobolus ranarum</name>
    <dbReference type="NCBI Taxonomy" id="34480"/>
    <lineage>
        <taxon>Eukaryota</taxon>
        <taxon>Fungi</taxon>
        <taxon>Fungi incertae sedis</taxon>
        <taxon>Zoopagomycota</taxon>
        <taxon>Entomophthoromycotina</taxon>
        <taxon>Basidiobolomycetes</taxon>
        <taxon>Basidiobolales</taxon>
        <taxon>Basidiobolaceae</taxon>
        <taxon>Basidiobolus</taxon>
    </lineage>
</organism>
<protein>
    <recommendedName>
        <fullName evidence="3">GDSL esterase/lipase</fullName>
    </recommendedName>
</protein>
<proteinExistence type="predicted"/>
<dbReference type="EMBL" id="JASJQH010006957">
    <property type="protein sequence ID" value="KAK9722181.1"/>
    <property type="molecule type" value="Genomic_DNA"/>
</dbReference>
<dbReference type="Proteomes" id="UP001479436">
    <property type="component" value="Unassembled WGS sequence"/>
</dbReference>
<dbReference type="InterPro" id="IPR036514">
    <property type="entry name" value="SGNH_hydro_sf"/>
</dbReference>
<evidence type="ECO:0000313" key="2">
    <source>
        <dbReference type="Proteomes" id="UP001479436"/>
    </source>
</evidence>
<evidence type="ECO:0000313" key="1">
    <source>
        <dbReference type="EMBL" id="KAK9722181.1"/>
    </source>
</evidence>
<gene>
    <name evidence="1" type="ORF">K7432_002897</name>
</gene>
<accession>A0ABR2W807</accession>
<comment type="caution">
    <text evidence="1">The sequence shown here is derived from an EMBL/GenBank/DDBJ whole genome shotgun (WGS) entry which is preliminary data.</text>
</comment>
<dbReference type="InterPro" id="IPR001087">
    <property type="entry name" value="GDSL"/>
</dbReference>
<name>A0ABR2W807_9FUNG</name>
<dbReference type="Pfam" id="PF00657">
    <property type="entry name" value="Lipase_GDSL"/>
    <property type="match status" value="1"/>
</dbReference>
<dbReference type="Gene3D" id="3.40.50.1110">
    <property type="entry name" value="SGNH hydrolase"/>
    <property type="match status" value="1"/>
</dbReference>